<protein>
    <submittedName>
        <fullName evidence="2">Osmotically-inducible protein OsmY</fullName>
    </submittedName>
</protein>
<comment type="caution">
    <text evidence="2">The sequence shown here is derived from an EMBL/GenBank/DDBJ whole genome shotgun (WGS) entry which is preliminary data.</text>
</comment>
<dbReference type="PANTHER" id="PTHR34606">
    <property type="entry name" value="BON DOMAIN-CONTAINING PROTEIN"/>
    <property type="match status" value="1"/>
</dbReference>
<organism evidence="2 3">
    <name type="scientific">Desulfoprunum benzoelyticum</name>
    <dbReference type="NCBI Taxonomy" id="1506996"/>
    <lineage>
        <taxon>Bacteria</taxon>
        <taxon>Pseudomonadati</taxon>
        <taxon>Thermodesulfobacteriota</taxon>
        <taxon>Desulfobulbia</taxon>
        <taxon>Desulfobulbales</taxon>
        <taxon>Desulfobulbaceae</taxon>
        <taxon>Desulfoprunum</taxon>
    </lineage>
</organism>
<dbReference type="Proteomes" id="UP000539642">
    <property type="component" value="Unassembled WGS sequence"/>
</dbReference>
<evidence type="ECO:0000259" key="1">
    <source>
        <dbReference type="PROSITE" id="PS50914"/>
    </source>
</evidence>
<dbReference type="EMBL" id="JACHEO010000018">
    <property type="protein sequence ID" value="MBB5349051.1"/>
    <property type="molecule type" value="Genomic_DNA"/>
</dbReference>
<reference evidence="2 3" key="1">
    <citation type="submission" date="2020-08" db="EMBL/GenBank/DDBJ databases">
        <title>Genomic Encyclopedia of Type Strains, Phase IV (KMG-IV): sequencing the most valuable type-strain genomes for metagenomic binning, comparative biology and taxonomic classification.</title>
        <authorList>
            <person name="Goeker M."/>
        </authorList>
    </citation>
    <scope>NUCLEOTIDE SEQUENCE [LARGE SCALE GENOMIC DNA]</scope>
    <source>
        <strain evidence="2 3">DSM 28570</strain>
    </source>
</reference>
<feature type="domain" description="BON" evidence="1">
    <location>
        <begin position="51"/>
        <end position="119"/>
    </location>
</feature>
<evidence type="ECO:0000313" key="2">
    <source>
        <dbReference type="EMBL" id="MBB5349051.1"/>
    </source>
</evidence>
<dbReference type="InterPro" id="IPR007055">
    <property type="entry name" value="BON_dom"/>
</dbReference>
<dbReference type="Pfam" id="PF04972">
    <property type="entry name" value="BON"/>
    <property type="match status" value="3"/>
</dbReference>
<dbReference type="PANTHER" id="PTHR34606:SF15">
    <property type="entry name" value="BON DOMAIN-CONTAINING PROTEIN"/>
    <property type="match status" value="1"/>
</dbReference>
<keyword evidence="3" id="KW-1185">Reference proteome</keyword>
<dbReference type="InterPro" id="IPR051686">
    <property type="entry name" value="Lipoprotein_DolP"/>
</dbReference>
<feature type="domain" description="BON" evidence="1">
    <location>
        <begin position="1"/>
        <end position="44"/>
    </location>
</feature>
<proteinExistence type="predicted"/>
<dbReference type="AlphaFoldDB" id="A0A840V7T7"/>
<name>A0A840V7T7_9BACT</name>
<dbReference type="PROSITE" id="PS50914">
    <property type="entry name" value="BON"/>
    <property type="match status" value="3"/>
</dbReference>
<accession>A0A840V7T7</accession>
<dbReference type="Gene3D" id="3.30.1340.30">
    <property type="match status" value="3"/>
</dbReference>
<evidence type="ECO:0000313" key="3">
    <source>
        <dbReference type="Proteomes" id="UP000539642"/>
    </source>
</evidence>
<feature type="domain" description="BON" evidence="1">
    <location>
        <begin position="141"/>
        <end position="209"/>
    </location>
</feature>
<sequence length="215" mass="23383">MLYQNGVVTLTGTVSDESHKALARETVASLPGVQQVEIRLKEHGQVPAENSDAWLVSRVKSILWFHQNIDADTIEISAKDGTVTLRGEAASAAQKKLISRYARDIQGVRKVSNEISVPTATPKAGHKPVALTPTVAGEAIDDASITALVKTTLLYHHSTSSLDIIVETKDGVVKLEGKVGNWPEKNLITQLVIDVHGVKMVFNNMTIDRAMFHDQ</sequence>
<gene>
    <name evidence="2" type="ORF">HNQ81_002798</name>
</gene>